<evidence type="ECO:0000256" key="3">
    <source>
        <dbReference type="ARBA" id="ARBA00022827"/>
    </source>
</evidence>
<dbReference type="EMBL" id="CAJOAX010003666">
    <property type="protein sequence ID" value="CAF3866592.1"/>
    <property type="molecule type" value="Genomic_DNA"/>
</dbReference>
<dbReference type="PANTHER" id="PTHR43831:SF1">
    <property type="entry name" value="ISOBUTYRYL-COA DEHYDROGENASE, MITOCHONDRIAL"/>
    <property type="match status" value="1"/>
</dbReference>
<dbReference type="GO" id="GO:0005739">
    <property type="term" value="C:mitochondrion"/>
    <property type="evidence" value="ECO:0007669"/>
    <property type="project" value="TreeGrafter"/>
</dbReference>
<organism evidence="5 6">
    <name type="scientific">Rotaria sordida</name>
    <dbReference type="NCBI Taxonomy" id="392033"/>
    <lineage>
        <taxon>Eukaryota</taxon>
        <taxon>Metazoa</taxon>
        <taxon>Spiralia</taxon>
        <taxon>Gnathifera</taxon>
        <taxon>Rotifera</taxon>
        <taxon>Eurotatoria</taxon>
        <taxon>Bdelloidea</taxon>
        <taxon>Philodinida</taxon>
        <taxon>Philodinidae</taxon>
        <taxon>Rotaria</taxon>
    </lineage>
</organism>
<reference evidence="5" key="1">
    <citation type="submission" date="2021-02" db="EMBL/GenBank/DDBJ databases">
        <authorList>
            <person name="Nowell W R."/>
        </authorList>
    </citation>
    <scope>NUCLEOTIDE SEQUENCE</scope>
</reference>
<dbReference type="InterPro" id="IPR046373">
    <property type="entry name" value="Acyl-CoA_Oxase/DH_mid-dom_sf"/>
</dbReference>
<sequence length="519" mass="57457">MPPHMSLDLSAVIIRNQHYHPPQDLANVLLYNNAAVVPHGNLPNLPVHAGSIGLVGPLDVGGAGDIVGGGVNSVEAGVVGVLNAVGDVGASDAGGVLPYGEITNDLSASTSSRSHSPSSSLSSSSSSSSTTSISVALVFFVVVFCMSCILFKKDTPRLSFGKTEEEKIGCNSQQTKEVIMNDYQVYIENLIGKETQGFEIAIRNLNACRFNIGNSSLDATQTSIQNPGEHLKVRKQFDKSFDQFQKYMDDCQVSSENLIGKQGQGFEIAMCNLNDYRFNINNSSLNAAQASIHNPGEHLQESPYDVKLEKTFSKMTDDEKQLMIEKISVDVLFMEHEEEILKSTDVKYFELLSERNYKQGSVAEVHFRLAESQFYRLLSGHATAMVAKNEYICNPVLIEQFNKAREELKKKRGEEYSYPILAFHGTAMTNIQAICENGLKVRYYISAFIGRMVDTLLAIEVLVKRFGDNVCKTEFKGAKPSAELQGYKIMDLQMFYRKDSLYDSVIEGAFKTLDDYLHE</sequence>
<comment type="caution">
    <text evidence="5">The sequence shown here is derived from an EMBL/GenBank/DDBJ whole genome shotgun (WGS) entry which is preliminary data.</text>
</comment>
<dbReference type="InterPro" id="IPR052547">
    <property type="entry name" value="Mito_Isobutyryl-CoADH"/>
</dbReference>
<evidence type="ECO:0000256" key="1">
    <source>
        <dbReference type="ARBA" id="ARBA00001974"/>
    </source>
</evidence>
<evidence type="ECO:0000313" key="6">
    <source>
        <dbReference type="Proteomes" id="UP000663823"/>
    </source>
</evidence>
<dbReference type="SUPFAM" id="SSF56645">
    <property type="entry name" value="Acyl-CoA dehydrogenase NM domain-like"/>
    <property type="match status" value="1"/>
</dbReference>
<keyword evidence="2" id="KW-0285">Flavoprotein</keyword>
<dbReference type="PANTHER" id="PTHR43831">
    <property type="entry name" value="ISOBUTYRYL-COA DEHYDROGENASE"/>
    <property type="match status" value="1"/>
</dbReference>
<name>A0A819FIY0_9BILA</name>
<dbReference type="SUPFAM" id="SSF56399">
    <property type="entry name" value="ADP-ribosylation"/>
    <property type="match status" value="1"/>
</dbReference>
<dbReference type="AlphaFoldDB" id="A0A819FIY0"/>
<gene>
    <name evidence="5" type="ORF">OTI717_LOCUS21988</name>
</gene>
<comment type="cofactor">
    <cofactor evidence="1">
        <name>FAD</name>
        <dbReference type="ChEBI" id="CHEBI:57692"/>
    </cofactor>
</comment>
<dbReference type="InterPro" id="IPR009100">
    <property type="entry name" value="AcylCoA_DH/oxidase_NM_dom_sf"/>
</dbReference>
<dbReference type="GO" id="GO:0016627">
    <property type="term" value="F:oxidoreductase activity, acting on the CH-CH group of donors"/>
    <property type="evidence" value="ECO:0007669"/>
    <property type="project" value="InterPro"/>
</dbReference>
<accession>A0A819FIY0</accession>
<keyword evidence="3" id="KW-0274">FAD</keyword>
<dbReference type="Gene3D" id="2.40.110.10">
    <property type="entry name" value="Butyryl-CoA Dehydrogenase, subunit A, domain 2"/>
    <property type="match status" value="1"/>
</dbReference>
<dbReference type="Gene3D" id="1.20.140.10">
    <property type="entry name" value="Butyryl-CoA Dehydrogenase, subunit A, domain 3"/>
    <property type="match status" value="1"/>
</dbReference>
<evidence type="ECO:0000256" key="2">
    <source>
        <dbReference type="ARBA" id="ARBA00022630"/>
    </source>
</evidence>
<proteinExistence type="predicted"/>
<feature type="region of interest" description="Disordered" evidence="4">
    <location>
        <begin position="107"/>
        <end position="128"/>
    </location>
</feature>
<protein>
    <submittedName>
        <fullName evidence="5">Uncharacterized protein</fullName>
    </submittedName>
</protein>
<dbReference type="Gene3D" id="3.90.228.10">
    <property type="match status" value="1"/>
</dbReference>
<evidence type="ECO:0000313" key="5">
    <source>
        <dbReference type="EMBL" id="CAF3866592.1"/>
    </source>
</evidence>
<evidence type="ECO:0000256" key="4">
    <source>
        <dbReference type="SAM" id="MobiDB-lite"/>
    </source>
</evidence>
<dbReference type="Proteomes" id="UP000663823">
    <property type="component" value="Unassembled WGS sequence"/>
</dbReference>